<feature type="region of interest" description="Disordered" evidence="1">
    <location>
        <begin position="43"/>
        <end position="104"/>
    </location>
</feature>
<proteinExistence type="predicted"/>
<gene>
    <name evidence="2" type="ORF">Cvel_24938</name>
</gene>
<reference evidence="2" key="1">
    <citation type="submission" date="2014-11" db="EMBL/GenBank/DDBJ databases">
        <authorList>
            <person name="Otto D Thomas"/>
            <person name="Naeem Raeece"/>
        </authorList>
    </citation>
    <scope>NUCLEOTIDE SEQUENCE</scope>
</reference>
<protein>
    <submittedName>
        <fullName evidence="2">Uncharacterized protein</fullName>
    </submittedName>
</protein>
<dbReference type="AlphaFoldDB" id="A0A0G4H765"/>
<evidence type="ECO:0000256" key="1">
    <source>
        <dbReference type="SAM" id="MobiDB-lite"/>
    </source>
</evidence>
<feature type="compositionally biased region" description="Basic and acidic residues" evidence="1">
    <location>
        <begin position="87"/>
        <end position="102"/>
    </location>
</feature>
<accession>A0A0G4H765</accession>
<dbReference type="EMBL" id="CDMZ01001939">
    <property type="protein sequence ID" value="CEM39564.1"/>
    <property type="molecule type" value="Genomic_DNA"/>
</dbReference>
<feature type="compositionally biased region" description="Basic and acidic residues" evidence="1">
    <location>
        <begin position="62"/>
        <end position="80"/>
    </location>
</feature>
<name>A0A0G4H765_9ALVE</name>
<dbReference type="VEuPathDB" id="CryptoDB:Cvel_24938"/>
<evidence type="ECO:0000313" key="2">
    <source>
        <dbReference type="EMBL" id="CEM39564.1"/>
    </source>
</evidence>
<sequence>MYEFPSESPSVVAPPRPDGPLVLCVGLLDVDEEESTPLLIGLLTERDQEGDEGPNRGSGMRPCDDPDSLRSRMVKEREETGVAQMGEGRDGSEGNVRGEEGPLRNWTGTCTVEFGLNGYAGKGGKEDVTDAKLVQSGFLLVRENVRTLVD</sequence>
<organism evidence="2">
    <name type="scientific">Chromera velia CCMP2878</name>
    <dbReference type="NCBI Taxonomy" id="1169474"/>
    <lineage>
        <taxon>Eukaryota</taxon>
        <taxon>Sar</taxon>
        <taxon>Alveolata</taxon>
        <taxon>Colpodellida</taxon>
        <taxon>Chromeraceae</taxon>
        <taxon>Chromera</taxon>
    </lineage>
</organism>